<dbReference type="Pfam" id="PF01935">
    <property type="entry name" value="DUF87"/>
    <property type="match status" value="1"/>
</dbReference>
<dbReference type="RefSeq" id="WP_009070092.1">
    <property type="nucleotide sequence ID" value="NZ_JH597761.1"/>
</dbReference>
<evidence type="ECO:0000259" key="1">
    <source>
        <dbReference type="SMART" id="SM00382"/>
    </source>
</evidence>
<dbReference type="InterPro" id="IPR002789">
    <property type="entry name" value="HerA_central"/>
</dbReference>
<reference evidence="2 3" key="1">
    <citation type="submission" date="2012-01" db="EMBL/GenBank/DDBJ databases">
        <title>Improved High-Quality Draft sequence of Metallosphaera yellowstonensis MK1.</title>
        <authorList>
            <consortium name="US DOE Joint Genome Institute"/>
            <person name="Lucas S."/>
            <person name="Han J."/>
            <person name="Cheng J.-F."/>
            <person name="Goodwin L."/>
            <person name="Pitluck S."/>
            <person name="Peters L."/>
            <person name="Teshima H."/>
            <person name="Detter J.C."/>
            <person name="Han C."/>
            <person name="Tapia R."/>
            <person name="Land M."/>
            <person name="Hauser L."/>
            <person name="Kyrpides N."/>
            <person name="Kozubal M."/>
            <person name="Macur R.E."/>
            <person name="Jay Z."/>
            <person name="Inskeep W."/>
            <person name="Woyke T."/>
        </authorList>
    </citation>
    <scope>NUCLEOTIDE SEQUENCE [LARGE SCALE GENOMIC DNA]</scope>
    <source>
        <strain evidence="2 3">MK1</strain>
    </source>
</reference>
<evidence type="ECO:0000313" key="3">
    <source>
        <dbReference type="Proteomes" id="UP000003980"/>
    </source>
</evidence>
<dbReference type="AlphaFoldDB" id="H2C4T8"/>
<protein>
    <submittedName>
        <fullName evidence="2">Putative ATPase</fullName>
    </submittedName>
</protein>
<accession>H2C4T8</accession>
<dbReference type="PANTHER" id="PTHR30121">
    <property type="entry name" value="UNCHARACTERIZED PROTEIN YJGR-RELATED"/>
    <property type="match status" value="1"/>
</dbReference>
<keyword evidence="3" id="KW-1185">Reference proteome</keyword>
<evidence type="ECO:0000313" key="2">
    <source>
        <dbReference type="EMBL" id="EHP69880.1"/>
    </source>
</evidence>
<dbReference type="InterPro" id="IPR003593">
    <property type="entry name" value="AAA+_ATPase"/>
</dbReference>
<dbReference type="STRING" id="671065.MetMK1DRAFT_00003820"/>
<dbReference type="SUPFAM" id="SSF52540">
    <property type="entry name" value="P-loop containing nucleoside triphosphate hydrolases"/>
    <property type="match status" value="1"/>
</dbReference>
<dbReference type="EMBL" id="JH597761">
    <property type="protein sequence ID" value="EHP69880.1"/>
    <property type="molecule type" value="Genomic_DNA"/>
</dbReference>
<dbReference type="CDD" id="cd01127">
    <property type="entry name" value="TrwB_TraG_TraD_VirD4"/>
    <property type="match status" value="1"/>
</dbReference>
<dbReference type="PANTHER" id="PTHR30121:SF1">
    <property type="entry name" value="AAA+ ATPASE DOMAIN-CONTAINING PROTEIN"/>
    <property type="match status" value="1"/>
</dbReference>
<feature type="domain" description="AAA+ ATPase" evidence="1">
    <location>
        <begin position="171"/>
        <end position="478"/>
    </location>
</feature>
<dbReference type="Proteomes" id="UP000003980">
    <property type="component" value="Unassembled WGS sequence"/>
</dbReference>
<dbReference type="Gene3D" id="3.40.50.300">
    <property type="entry name" value="P-loop containing nucleotide triphosphate hydrolases"/>
    <property type="match status" value="2"/>
</dbReference>
<proteinExistence type="predicted"/>
<organism evidence="2 3">
    <name type="scientific">Metallosphaera yellowstonensis MK1</name>
    <dbReference type="NCBI Taxonomy" id="671065"/>
    <lineage>
        <taxon>Archaea</taxon>
        <taxon>Thermoproteota</taxon>
        <taxon>Thermoprotei</taxon>
        <taxon>Sulfolobales</taxon>
        <taxon>Sulfolobaceae</taxon>
        <taxon>Metallosphaera</taxon>
    </lineage>
</organism>
<dbReference type="InterPro" id="IPR027417">
    <property type="entry name" value="P-loop_NTPase"/>
</dbReference>
<sequence>MSELLERAKAEAGKYGKIIGMVSRSSPSSVSSESGVVPLEVPFSNYVKERIRIGTFLAVYALVSNSLVLGRVVSLEREDVLSMAKVPAVEPPEDPSTVETPLRVKLELISEMRDDVVTSPLSPVDPQSPVLIPDPGLVSKMLSLPSQGIVLGNLYSGEETSIQVRFPEHLLDRHVVVVGTTGSGKTTFLRHLLTELKGRAFILDLQGDYVGVKKDKAVLLPVTQALSSYLQKNDLTETEFVRARYLQECKAGELITCQDFAVRVVPFSLSLKQEIGELHRIFPFFSEQASLFWPVLGPKLSGSTLKGYGPDAGLWKSINSLAGKYNLAPQTINNIHRVLLLLSESGMFDEERGEPPWKEVFMEDTVVVDLRSALEFSQTPIAYSSVAYLVIHRVFQQHNLAYGVEDLGRTTIFVDEAHEYFPSSGVTDREALESLINRVMRLGRVRRLGFVMATHKPEDLNDLVLTLANTRVVFRTSQEVLERMGLKKYSSVMKMAPPGLALVSSYDLNEVFLKVPGP</sequence>
<dbReference type="OrthoDB" id="10575at2157"/>
<dbReference type="InterPro" id="IPR051162">
    <property type="entry name" value="T4SS_component"/>
</dbReference>
<dbReference type="eggNOG" id="arCOG00284">
    <property type="taxonomic scope" value="Archaea"/>
</dbReference>
<name>H2C4T8_9CREN</name>
<gene>
    <name evidence="2" type="ORF">MetMK1DRAFT_00003820</name>
</gene>
<dbReference type="SMART" id="SM00382">
    <property type="entry name" value="AAA"/>
    <property type="match status" value="1"/>
</dbReference>
<dbReference type="HOGENOM" id="CLU_453183_0_0_2"/>